<dbReference type="EMBL" id="SFCI01000402">
    <property type="protein sequence ID" value="TFY80022.1"/>
    <property type="molecule type" value="Genomic_DNA"/>
</dbReference>
<keyword evidence="1" id="KW-1133">Transmembrane helix</keyword>
<keyword evidence="3" id="KW-1185">Reference proteome</keyword>
<dbReference type="Proteomes" id="UP000298061">
    <property type="component" value="Unassembled WGS sequence"/>
</dbReference>
<name>A0A4Y9ZYW7_9AGAM</name>
<evidence type="ECO:0000256" key="1">
    <source>
        <dbReference type="SAM" id="Phobius"/>
    </source>
</evidence>
<sequence length="243" mass="26963">MIVLSIVFSLLAYTGHYTSPDAGLCFVQACMIVGAFPMAATGALVVVFQIWAICHPGSLMSNLLRKTSFIAFLILLPYIVFAGFAVGSAIAIRQVPQHASFANGFYCSIQMRPFHGLLEPIVSIVLLFVIAAFEVAIVAQWYQRRTVMKETVPLAPSKLDYMMCIRVGFFNLYTLATMITAIPFVAIDYRPHYVSYMVDAGLPLATFLVFMNQRDVLVAWHICKELPPEDLSGTLRQSGFMGR</sequence>
<keyword evidence="1" id="KW-0472">Membrane</keyword>
<evidence type="ECO:0008006" key="4">
    <source>
        <dbReference type="Google" id="ProtNLM"/>
    </source>
</evidence>
<organism evidence="2 3">
    <name type="scientific">Hericium alpestre</name>
    <dbReference type="NCBI Taxonomy" id="135208"/>
    <lineage>
        <taxon>Eukaryota</taxon>
        <taxon>Fungi</taxon>
        <taxon>Dikarya</taxon>
        <taxon>Basidiomycota</taxon>
        <taxon>Agaricomycotina</taxon>
        <taxon>Agaricomycetes</taxon>
        <taxon>Russulales</taxon>
        <taxon>Hericiaceae</taxon>
        <taxon>Hericium</taxon>
    </lineage>
</organism>
<gene>
    <name evidence="2" type="ORF">EWM64_g3990</name>
</gene>
<protein>
    <recommendedName>
        <fullName evidence="4">G-protein coupled receptors family 1 profile domain-containing protein</fullName>
    </recommendedName>
</protein>
<comment type="caution">
    <text evidence="2">The sequence shown here is derived from an EMBL/GenBank/DDBJ whole genome shotgun (WGS) entry which is preliminary data.</text>
</comment>
<evidence type="ECO:0000313" key="3">
    <source>
        <dbReference type="Proteomes" id="UP000298061"/>
    </source>
</evidence>
<proteinExistence type="predicted"/>
<reference evidence="2 3" key="1">
    <citation type="submission" date="2019-02" db="EMBL/GenBank/DDBJ databases">
        <title>Genome sequencing of the rare red list fungi Hericium alpestre (H. flagellum).</title>
        <authorList>
            <person name="Buettner E."/>
            <person name="Kellner H."/>
        </authorList>
    </citation>
    <scope>NUCLEOTIDE SEQUENCE [LARGE SCALE GENOMIC DNA]</scope>
    <source>
        <strain evidence="2 3">DSM 108284</strain>
    </source>
</reference>
<feature type="transmembrane region" description="Helical" evidence="1">
    <location>
        <begin position="69"/>
        <end position="92"/>
    </location>
</feature>
<dbReference type="STRING" id="135208.A0A4Y9ZYW7"/>
<evidence type="ECO:0000313" key="2">
    <source>
        <dbReference type="EMBL" id="TFY80022.1"/>
    </source>
</evidence>
<feature type="transmembrane region" description="Helical" evidence="1">
    <location>
        <begin position="163"/>
        <end position="187"/>
    </location>
</feature>
<feature type="transmembrane region" description="Helical" evidence="1">
    <location>
        <begin position="24"/>
        <end position="48"/>
    </location>
</feature>
<keyword evidence="1" id="KW-0812">Transmembrane</keyword>
<accession>A0A4Y9ZYW7</accession>
<feature type="transmembrane region" description="Helical" evidence="1">
    <location>
        <begin position="121"/>
        <end position="142"/>
    </location>
</feature>
<dbReference type="AlphaFoldDB" id="A0A4Y9ZYW7"/>
<dbReference type="OrthoDB" id="3046318at2759"/>